<dbReference type="EMBL" id="CP104144">
    <property type="protein sequence ID" value="UWU18656.1"/>
    <property type="molecule type" value="Genomic_DNA"/>
</dbReference>
<dbReference type="RefSeq" id="WP_156915320.1">
    <property type="nucleotide sequence ID" value="NZ_CP104144.1"/>
</dbReference>
<keyword evidence="1" id="KW-0472">Membrane</keyword>
<organism evidence="2 3">
    <name type="scientific">Rhizobium sullae</name>
    <name type="common">Rhizobium hedysari</name>
    <dbReference type="NCBI Taxonomy" id="50338"/>
    <lineage>
        <taxon>Bacteria</taxon>
        <taxon>Pseudomonadati</taxon>
        <taxon>Pseudomonadota</taxon>
        <taxon>Alphaproteobacteria</taxon>
        <taxon>Hyphomicrobiales</taxon>
        <taxon>Rhizobiaceae</taxon>
        <taxon>Rhizobium/Agrobacterium group</taxon>
        <taxon>Rhizobium</taxon>
    </lineage>
</organism>
<keyword evidence="1" id="KW-1133">Transmembrane helix</keyword>
<name>A0ABY5XVU3_RHISU</name>
<evidence type="ECO:0000256" key="1">
    <source>
        <dbReference type="SAM" id="Phobius"/>
    </source>
</evidence>
<sequence length="58" mass="6877">MTQSKDGGRWLRWLLLDHLLLIVVILMIAALLSTLYFKSTNQERQRDYELQRSISTQL</sequence>
<keyword evidence="3" id="KW-1185">Reference proteome</keyword>
<accession>A0ABY5XVU3</accession>
<evidence type="ECO:0000313" key="3">
    <source>
        <dbReference type="Proteomes" id="UP001060123"/>
    </source>
</evidence>
<keyword evidence="2" id="KW-0614">Plasmid</keyword>
<proteinExistence type="predicted"/>
<reference evidence="2" key="1">
    <citation type="submission" date="2022-09" db="EMBL/GenBank/DDBJ databases">
        <title>Australian commercial rhizobial inoculants.</title>
        <authorList>
            <person name="Kohlmeier M.G."/>
            <person name="O'Hara G.W."/>
            <person name="Colombi E."/>
            <person name="Ramsay J.P."/>
            <person name="Terpolilli J."/>
        </authorList>
    </citation>
    <scope>NUCLEOTIDE SEQUENCE</scope>
    <source>
        <strain evidence="2">WSM1592</strain>
        <plasmid evidence="2">pWSM1592_1</plasmid>
    </source>
</reference>
<gene>
    <name evidence="2" type="ORF">N2599_26010</name>
</gene>
<feature type="transmembrane region" description="Helical" evidence="1">
    <location>
        <begin position="19"/>
        <end position="37"/>
    </location>
</feature>
<geneLocation type="plasmid" evidence="2 3">
    <name>pWSM1592_1</name>
</geneLocation>
<protein>
    <submittedName>
        <fullName evidence="2">Uncharacterized protein</fullName>
    </submittedName>
</protein>
<evidence type="ECO:0000313" key="2">
    <source>
        <dbReference type="EMBL" id="UWU18656.1"/>
    </source>
</evidence>
<dbReference type="Proteomes" id="UP001060123">
    <property type="component" value="Plasmid pWSM1592_1"/>
</dbReference>
<keyword evidence="1" id="KW-0812">Transmembrane</keyword>